<evidence type="ECO:0000313" key="2">
    <source>
        <dbReference type="Proteomes" id="UP000789595"/>
    </source>
</evidence>
<evidence type="ECO:0008006" key="3">
    <source>
        <dbReference type="Google" id="ProtNLM"/>
    </source>
</evidence>
<dbReference type="InterPro" id="IPR005046">
    <property type="entry name" value="DUF285"/>
</dbReference>
<evidence type="ECO:0000313" key="1">
    <source>
        <dbReference type="EMBL" id="CAH0364937.1"/>
    </source>
</evidence>
<protein>
    <recommendedName>
        <fullName evidence="3">ShKT domain-containing protein</fullName>
    </recommendedName>
</protein>
<comment type="caution">
    <text evidence="1">The sequence shown here is derived from an EMBL/GenBank/DDBJ whole genome shotgun (WGS) entry which is preliminary data.</text>
</comment>
<dbReference type="NCBIfam" id="TIGR02167">
    <property type="entry name" value="Liste_lipo_26"/>
    <property type="match status" value="1"/>
</dbReference>
<dbReference type="InterPro" id="IPR011889">
    <property type="entry name" value="Liste_lipo_26"/>
</dbReference>
<dbReference type="OrthoDB" id="46591at2759"/>
<reference evidence="1" key="1">
    <citation type="submission" date="2021-11" db="EMBL/GenBank/DDBJ databases">
        <authorList>
            <consortium name="Genoscope - CEA"/>
            <person name="William W."/>
        </authorList>
    </citation>
    <scope>NUCLEOTIDE SEQUENCE</scope>
</reference>
<proteinExistence type="predicted"/>
<dbReference type="Proteomes" id="UP000789595">
    <property type="component" value="Unassembled WGS sequence"/>
</dbReference>
<gene>
    <name evidence="1" type="ORF">PECAL_1P13300</name>
</gene>
<organism evidence="1 2">
    <name type="scientific">Pelagomonas calceolata</name>
    <dbReference type="NCBI Taxonomy" id="35677"/>
    <lineage>
        <taxon>Eukaryota</taxon>
        <taxon>Sar</taxon>
        <taxon>Stramenopiles</taxon>
        <taxon>Ochrophyta</taxon>
        <taxon>Pelagophyceae</taxon>
        <taxon>Pelagomonadales</taxon>
        <taxon>Pelagomonadaceae</taxon>
        <taxon>Pelagomonas</taxon>
    </lineage>
</organism>
<keyword evidence="2" id="KW-1185">Reference proteome</keyword>
<dbReference type="AlphaFoldDB" id="A0A8J2SFP0"/>
<dbReference type="EMBL" id="CAKKNE010000001">
    <property type="protein sequence ID" value="CAH0364937.1"/>
    <property type="molecule type" value="Genomic_DNA"/>
</dbReference>
<accession>A0A8J2SFP0</accession>
<sequence length="436" mass="49251">MRRLAALIIGVATAQPDIDAACRRLSSDRYVVMLSAFEQMNKNIGVVAEAASWAKKLGRTFVEPLYCRSRVAPPFAAVAETGLALAVRVRAAHDLRGVDWTCRGQEKVPLSAARDVRQACRTVPMIWDTSRVTDMDYLLGACWSDSRCVVSWSFNEDVSNWDTSNVKSMVSLPRRMRVSTLLTTQNVQVNMFRDTAFNQAIGVWDVSQVTDMSSMFEGADSFNQPLNGWDVSKVKSMYEMLEDCTAFNQPLDRWDTSSLTDMSYMFKYATKFNQPLNTWDVSTVTSTQRMFEYAYKFNQPLDNWRLDKAKEIKYMFQGASKFKQDLGWCLDDDVNQNDAFLRTKCEKTSCGVEGPPCQAPAEIVPAPTYRPTYKPSLRGSDDDDCADDEDWSYTTKEGDVFTCERVAEKLKRCTIRFSADGVRADEACKKTCGTCP</sequence>
<dbReference type="Pfam" id="PF03382">
    <property type="entry name" value="DUF285"/>
    <property type="match status" value="2"/>
</dbReference>
<name>A0A8J2SFP0_9STRA</name>